<protein>
    <recommendedName>
        <fullName evidence="3">Nitroreductase domain-containing protein</fullName>
    </recommendedName>
</protein>
<evidence type="ECO:0008006" key="3">
    <source>
        <dbReference type="Google" id="ProtNLM"/>
    </source>
</evidence>
<dbReference type="GO" id="GO:0016491">
    <property type="term" value="F:oxidoreductase activity"/>
    <property type="evidence" value="ECO:0007669"/>
    <property type="project" value="InterPro"/>
</dbReference>
<evidence type="ECO:0000313" key="2">
    <source>
        <dbReference type="Proteomes" id="UP000245999"/>
    </source>
</evidence>
<keyword evidence="2" id="KW-1185">Reference proteome</keyword>
<reference evidence="2" key="1">
    <citation type="submission" date="2018-04" db="EMBL/GenBank/DDBJ databases">
        <title>Complete genome of Antarctic heterotrophic bacterium Hymenobacter nivis.</title>
        <authorList>
            <person name="Terashima M."/>
        </authorList>
    </citation>
    <scope>NUCLEOTIDE SEQUENCE [LARGE SCALE GENOMIC DNA]</scope>
    <source>
        <strain evidence="2">NBRC 111535</strain>
    </source>
</reference>
<organism evidence="1 2">
    <name type="scientific">Hymenobacter nivis</name>
    <dbReference type="NCBI Taxonomy" id="1850093"/>
    <lineage>
        <taxon>Bacteria</taxon>
        <taxon>Pseudomonadati</taxon>
        <taxon>Bacteroidota</taxon>
        <taxon>Cytophagia</taxon>
        <taxon>Cytophagales</taxon>
        <taxon>Hymenobacteraceae</taxon>
        <taxon>Hymenobacter</taxon>
    </lineage>
</organism>
<proteinExistence type="predicted"/>
<dbReference type="InterPro" id="IPR000415">
    <property type="entry name" value="Nitroreductase-like"/>
</dbReference>
<dbReference type="RefSeq" id="WP_109655620.1">
    <property type="nucleotide sequence ID" value="NZ_CP029145.1"/>
</dbReference>
<dbReference type="Gene3D" id="3.40.109.10">
    <property type="entry name" value="NADH Oxidase"/>
    <property type="match status" value="1"/>
</dbReference>
<name>A0A2Z3GNH1_9BACT</name>
<accession>A0A2Z3GNH1</accession>
<evidence type="ECO:0000313" key="1">
    <source>
        <dbReference type="EMBL" id="AWM32515.1"/>
    </source>
</evidence>
<dbReference type="EMBL" id="CP029145">
    <property type="protein sequence ID" value="AWM32515.1"/>
    <property type="molecule type" value="Genomic_DNA"/>
</dbReference>
<dbReference type="Proteomes" id="UP000245999">
    <property type="component" value="Chromosome"/>
</dbReference>
<dbReference type="SUPFAM" id="SSF55469">
    <property type="entry name" value="FMN-dependent nitroreductase-like"/>
    <property type="match status" value="1"/>
</dbReference>
<gene>
    <name evidence="1" type="ORF">DDQ68_06765</name>
</gene>
<dbReference type="KEGG" id="hnv:DDQ68_06765"/>
<dbReference type="AlphaFoldDB" id="A0A2Z3GNH1"/>
<dbReference type="OrthoDB" id="5149792at2"/>
<sequence>MGQSGGWLMLTSPDRATPILLDTGRRVQRFWVQVWGRGIALHPMTQVLEEAPFAQQANGALGLAEPTQFLLRCGYLDDYPEPTAERRPVEWFVHNGKVSRNMA</sequence>